<dbReference type="PANTHER" id="PTHR43800:SF1">
    <property type="entry name" value="PEPTIDYL-LYSINE N-ACETYLTRANSFERASE YJAB"/>
    <property type="match status" value="1"/>
</dbReference>
<evidence type="ECO:0000313" key="4">
    <source>
        <dbReference type="EMBL" id="TFD06352.1"/>
    </source>
</evidence>
<dbReference type="EMBL" id="SOGO01000008">
    <property type="protein sequence ID" value="TFD06352.1"/>
    <property type="molecule type" value="Genomic_DNA"/>
</dbReference>
<comment type="caution">
    <text evidence="4">The sequence shown here is derived from an EMBL/GenBank/DDBJ whole genome shotgun (WGS) entry which is preliminary data.</text>
</comment>
<dbReference type="CDD" id="cd04301">
    <property type="entry name" value="NAT_SF"/>
    <property type="match status" value="1"/>
</dbReference>
<dbReference type="RefSeq" id="WP_134371844.1">
    <property type="nucleotide sequence ID" value="NZ_SOGO01000008.1"/>
</dbReference>
<keyword evidence="5" id="KW-1185">Reference proteome</keyword>
<reference evidence="4 5" key="1">
    <citation type="submission" date="2019-03" db="EMBL/GenBank/DDBJ databases">
        <title>Genomics of glacier-inhabiting Cryobacterium strains.</title>
        <authorList>
            <person name="Liu Q."/>
            <person name="Xin Y.-H."/>
        </authorList>
    </citation>
    <scope>NUCLEOTIDE SEQUENCE [LARGE SCALE GENOMIC DNA]</scope>
    <source>
        <strain evidence="4 5">TMT2-16</strain>
    </source>
</reference>
<protein>
    <submittedName>
        <fullName evidence="4">GNAT family N-acetyltransferase</fullName>
    </submittedName>
</protein>
<dbReference type="InterPro" id="IPR016181">
    <property type="entry name" value="Acyl_CoA_acyltransferase"/>
</dbReference>
<keyword evidence="1" id="KW-0808">Transferase</keyword>
<dbReference type="Gene3D" id="3.40.630.30">
    <property type="match status" value="1"/>
</dbReference>
<dbReference type="PROSITE" id="PS51186">
    <property type="entry name" value="GNAT"/>
    <property type="match status" value="1"/>
</dbReference>
<gene>
    <name evidence="4" type="ORF">E3T25_02080</name>
</gene>
<dbReference type="Pfam" id="PF00583">
    <property type="entry name" value="Acetyltransf_1"/>
    <property type="match status" value="1"/>
</dbReference>
<evidence type="ECO:0000256" key="2">
    <source>
        <dbReference type="ARBA" id="ARBA00023315"/>
    </source>
</evidence>
<dbReference type="Proteomes" id="UP000297851">
    <property type="component" value="Unassembled WGS sequence"/>
</dbReference>
<dbReference type="InterPro" id="IPR000182">
    <property type="entry name" value="GNAT_dom"/>
</dbReference>
<evidence type="ECO:0000259" key="3">
    <source>
        <dbReference type="PROSITE" id="PS51186"/>
    </source>
</evidence>
<sequence length="178" mass="20178">MRRLSSLEDHFQITEIERAADVLFRNINMAIVADDQPISRQDFQRFVTDHGAFVWLVDGVIVAYLLLEQVDGAAHIEQVTVHPEHARQGIGAQLIVLADSWARERGLPAVTLTTFRDVPWNAPYYKRLGFSAFLPRDWGPAMGARMETEAARGLEAWPRMAMIRPVSKLRTSEADVHE</sequence>
<feature type="domain" description="N-acetyltransferase" evidence="3">
    <location>
        <begin position="1"/>
        <end position="151"/>
    </location>
</feature>
<name>A0ABY2JI68_9MICO</name>
<keyword evidence="2" id="KW-0012">Acyltransferase</keyword>
<evidence type="ECO:0000313" key="5">
    <source>
        <dbReference type="Proteomes" id="UP000297851"/>
    </source>
</evidence>
<proteinExistence type="predicted"/>
<dbReference type="PANTHER" id="PTHR43800">
    <property type="entry name" value="PEPTIDYL-LYSINE N-ACETYLTRANSFERASE YJAB"/>
    <property type="match status" value="1"/>
</dbReference>
<accession>A0ABY2JI68</accession>
<evidence type="ECO:0000256" key="1">
    <source>
        <dbReference type="ARBA" id="ARBA00022679"/>
    </source>
</evidence>
<dbReference type="SUPFAM" id="SSF55729">
    <property type="entry name" value="Acyl-CoA N-acyltransferases (Nat)"/>
    <property type="match status" value="1"/>
</dbReference>
<organism evidence="4 5">
    <name type="scientific">Cryobacterium sandaracinum</name>
    <dbReference type="NCBI Taxonomy" id="1259247"/>
    <lineage>
        <taxon>Bacteria</taxon>
        <taxon>Bacillati</taxon>
        <taxon>Actinomycetota</taxon>
        <taxon>Actinomycetes</taxon>
        <taxon>Micrococcales</taxon>
        <taxon>Microbacteriaceae</taxon>
        <taxon>Cryobacterium</taxon>
    </lineage>
</organism>